<evidence type="ECO:0000313" key="4">
    <source>
        <dbReference type="Proteomes" id="UP000002027"/>
    </source>
</evidence>
<accession>D1CAT5</accession>
<dbReference type="KEGG" id="sti:Sthe_2467"/>
<dbReference type="InterPro" id="IPR013429">
    <property type="entry name" value="Regulatory_FmdB_Zinc_ribbon"/>
</dbReference>
<dbReference type="EMBL" id="CP001824">
    <property type="protein sequence ID" value="ACZ39882.1"/>
    <property type="molecule type" value="Genomic_DNA"/>
</dbReference>
<dbReference type="InParanoid" id="D1CAT5"/>
<dbReference type="Pfam" id="PF09723">
    <property type="entry name" value="Zn_ribbon_8"/>
    <property type="match status" value="1"/>
</dbReference>
<organism evidence="3 4">
    <name type="scientific">Sphaerobacter thermophilus (strain ATCC 49802 / DSM 20745 / KCCM 41009 / NCIMB 13125 / S 6022)</name>
    <dbReference type="NCBI Taxonomy" id="479434"/>
    <lineage>
        <taxon>Bacteria</taxon>
        <taxon>Pseudomonadati</taxon>
        <taxon>Thermomicrobiota</taxon>
        <taxon>Thermomicrobia</taxon>
        <taxon>Sphaerobacterales</taxon>
        <taxon>Sphaerobacterineae</taxon>
        <taxon>Sphaerobacteraceae</taxon>
        <taxon>Sphaerobacter</taxon>
    </lineage>
</organism>
<dbReference type="NCBIfam" id="TIGR02605">
    <property type="entry name" value="CxxC_CxxC_SSSS"/>
    <property type="match status" value="1"/>
</dbReference>
<proteinExistence type="predicted"/>
<feature type="domain" description="Putative regulatory protein FmdB zinc ribbon" evidence="2">
    <location>
        <begin position="1"/>
        <end position="41"/>
    </location>
</feature>
<gene>
    <name evidence="3" type="ordered locus">Sthe_2467</name>
</gene>
<dbReference type="STRING" id="479434.Sthe_2467"/>
<dbReference type="SMART" id="SM00834">
    <property type="entry name" value="CxxC_CXXC_SSSS"/>
    <property type="match status" value="1"/>
</dbReference>
<dbReference type="RefSeq" id="WP_012872922.1">
    <property type="nucleotide sequence ID" value="NC_013524.1"/>
</dbReference>
<name>D1CAT5_SPHTD</name>
<feature type="region of interest" description="Disordered" evidence="1">
    <location>
        <begin position="62"/>
        <end position="89"/>
    </location>
</feature>
<reference evidence="3 4" key="2">
    <citation type="journal article" date="2010" name="Stand. Genomic Sci.">
        <title>Complete genome sequence of Desulfohalobium retbaense type strain (HR(100)).</title>
        <authorList>
            <person name="Spring S."/>
            <person name="Nolan M."/>
            <person name="Lapidus A."/>
            <person name="Glavina Del Rio T."/>
            <person name="Copeland A."/>
            <person name="Tice H."/>
            <person name="Cheng J.F."/>
            <person name="Lucas S."/>
            <person name="Land M."/>
            <person name="Chen F."/>
            <person name="Bruce D."/>
            <person name="Goodwin L."/>
            <person name="Pitluck S."/>
            <person name="Ivanova N."/>
            <person name="Mavromatis K."/>
            <person name="Mikhailova N."/>
            <person name="Pati A."/>
            <person name="Chen A."/>
            <person name="Palaniappan K."/>
            <person name="Hauser L."/>
            <person name="Chang Y.J."/>
            <person name="Jeffries C.D."/>
            <person name="Munk C."/>
            <person name="Kiss H."/>
            <person name="Chain P."/>
            <person name="Han C."/>
            <person name="Brettin T."/>
            <person name="Detter J.C."/>
            <person name="Schuler E."/>
            <person name="Goker M."/>
            <person name="Rohde M."/>
            <person name="Bristow J."/>
            <person name="Eisen J.A."/>
            <person name="Markowitz V."/>
            <person name="Hugenholtz P."/>
            <person name="Kyrpides N.C."/>
            <person name="Klenk H.P."/>
        </authorList>
    </citation>
    <scope>NUCLEOTIDE SEQUENCE [LARGE SCALE GENOMIC DNA]</scope>
    <source>
        <strain evidence="4">ATCC 49802 / DSM 20745 / S 6022</strain>
    </source>
</reference>
<dbReference type="AlphaFoldDB" id="D1CAT5"/>
<evidence type="ECO:0000256" key="1">
    <source>
        <dbReference type="SAM" id="MobiDB-lite"/>
    </source>
</evidence>
<protein>
    <submittedName>
        <fullName evidence="3">Regulatory protein, FmdB family</fullName>
    </submittedName>
</protein>
<keyword evidence="4" id="KW-1185">Reference proteome</keyword>
<dbReference type="Proteomes" id="UP000002027">
    <property type="component" value="Chromosome 2"/>
</dbReference>
<dbReference type="eggNOG" id="COG2331">
    <property type="taxonomic scope" value="Bacteria"/>
</dbReference>
<evidence type="ECO:0000313" key="3">
    <source>
        <dbReference type="EMBL" id="ACZ39882.1"/>
    </source>
</evidence>
<sequence length="89" mass="9812">MPLYAFRCDTCGPFDVRRPFAQAQEPALCPVCSVPGQRVLTPPGLYRTSPGLRQALTLEERSAHEPEVVTRPPGGFPGRPFHVHGNHVH</sequence>
<evidence type="ECO:0000259" key="2">
    <source>
        <dbReference type="SMART" id="SM00834"/>
    </source>
</evidence>
<dbReference type="HOGENOM" id="CLU_136025_2_1_0"/>
<dbReference type="OrthoDB" id="9813321at2"/>
<reference evidence="4" key="1">
    <citation type="submission" date="2009-11" db="EMBL/GenBank/DDBJ databases">
        <title>The complete chromosome 2 of Sphaerobacter thermophilus DSM 20745.</title>
        <authorList>
            <person name="Lucas S."/>
            <person name="Copeland A."/>
            <person name="Lapidus A."/>
            <person name="Glavina del Rio T."/>
            <person name="Dalin E."/>
            <person name="Tice H."/>
            <person name="Bruce D."/>
            <person name="Goodwin L."/>
            <person name="Pitluck S."/>
            <person name="Kyrpides N."/>
            <person name="Mavromatis K."/>
            <person name="Ivanova N."/>
            <person name="Mikhailova N."/>
            <person name="LaButti K.M."/>
            <person name="Clum A."/>
            <person name="Sun H.I."/>
            <person name="Brettin T."/>
            <person name="Detter J.C."/>
            <person name="Han C."/>
            <person name="Larimer F."/>
            <person name="Land M."/>
            <person name="Hauser L."/>
            <person name="Markowitz V."/>
            <person name="Cheng J.F."/>
            <person name="Hugenholtz P."/>
            <person name="Woyke T."/>
            <person name="Wu D."/>
            <person name="Steenblock K."/>
            <person name="Schneider S."/>
            <person name="Pukall R."/>
            <person name="Goeker M."/>
            <person name="Klenk H.P."/>
            <person name="Eisen J.A."/>
        </authorList>
    </citation>
    <scope>NUCLEOTIDE SEQUENCE [LARGE SCALE GENOMIC DNA]</scope>
    <source>
        <strain evidence="4">ATCC 49802 / DSM 20745 / S 6022</strain>
    </source>
</reference>